<gene>
    <name evidence="1" type="ORF">EI71_01287</name>
</gene>
<dbReference type="InterPro" id="IPR039498">
    <property type="entry name" value="NTP_transf_5"/>
</dbReference>
<dbReference type="Proteomes" id="UP000266506">
    <property type="component" value="Unassembled WGS sequence"/>
</dbReference>
<proteinExistence type="predicted"/>
<dbReference type="EMBL" id="QXEV01000014">
    <property type="protein sequence ID" value="RIA75630.1"/>
    <property type="molecule type" value="Genomic_DNA"/>
</dbReference>
<accession>A0A397RMS4</accession>
<sequence>MNLVDTIRAYLKGEKLNNESFDERLLNHAITQSLDTILYPVYGIKEYKKYYVSWVLKQEKYYDLDKEITTLFNKNHINHIYFKGTVLSTLYDDPSIRTRGDIDFYVSKDDMTLAHKLLLDNGFIDDESCQDCMHHIGIRKNNIEVELHFVMFDPDNLDSWKNMFKDPFSKCSIKDGYLYEFLPTYHFLYCMMHFAHHLRSGAGIRYILDFYYMLKKTNIDMDLLHKEIKNCQLETLYSNIINAIRYLSYTDFDSSVENIDIEFFIDYMLSYGIHGYSNNETTKQAVHQNKVRYFFSRVFVWNKAYRISLYPKMGKKAICYPLCVIHHFFYLITHKLKSFFLFLFGKNKNKELYKKLGV</sequence>
<keyword evidence="1" id="KW-0808">Transferase</keyword>
<dbReference type="AlphaFoldDB" id="A0A397RMS4"/>
<dbReference type="GO" id="GO:0016740">
    <property type="term" value="F:transferase activity"/>
    <property type="evidence" value="ECO:0007669"/>
    <property type="project" value="UniProtKB-KW"/>
</dbReference>
<dbReference type="RefSeq" id="WP_162849835.1">
    <property type="nucleotide sequence ID" value="NZ_QXEV01000014.1"/>
</dbReference>
<reference evidence="1 2" key="1">
    <citation type="submission" date="2018-08" db="EMBL/GenBank/DDBJ databases">
        <title>Genomic Encyclopedia of Archaeal and Bacterial Type Strains, Phase II (KMG-II): from individual species to whole genera.</title>
        <authorList>
            <person name="Goeker M."/>
        </authorList>
    </citation>
    <scope>NUCLEOTIDE SEQUENCE [LARGE SCALE GENOMIC DNA]</scope>
    <source>
        <strain evidence="1 2">ATCC 27112</strain>
    </source>
</reference>
<organism evidence="1 2">
    <name type="scientific">Anaeroplasma bactoclasticum</name>
    <dbReference type="NCBI Taxonomy" id="2088"/>
    <lineage>
        <taxon>Bacteria</taxon>
        <taxon>Bacillati</taxon>
        <taxon>Mycoplasmatota</taxon>
        <taxon>Mollicutes</taxon>
        <taxon>Anaeroplasmatales</taxon>
        <taxon>Anaeroplasmataceae</taxon>
        <taxon>Anaeroplasma</taxon>
    </lineage>
</organism>
<name>A0A397RMS4_9MOLU</name>
<keyword evidence="2" id="KW-1185">Reference proteome</keyword>
<evidence type="ECO:0000313" key="1">
    <source>
        <dbReference type="EMBL" id="RIA75630.1"/>
    </source>
</evidence>
<comment type="caution">
    <text evidence="1">The sequence shown here is derived from an EMBL/GenBank/DDBJ whole genome shotgun (WGS) entry which is preliminary data.</text>
</comment>
<dbReference type="Gene3D" id="3.30.460.40">
    <property type="match status" value="1"/>
</dbReference>
<dbReference type="InParanoid" id="A0A397RMS4"/>
<protein>
    <submittedName>
        <fullName evidence="1">Putative nucleotidyltransferase-like protein</fullName>
    </submittedName>
</protein>
<evidence type="ECO:0000313" key="2">
    <source>
        <dbReference type="Proteomes" id="UP000266506"/>
    </source>
</evidence>
<dbReference type="Pfam" id="PF14907">
    <property type="entry name" value="NTP_transf_5"/>
    <property type="match status" value="1"/>
</dbReference>